<dbReference type="Pfam" id="PF13614">
    <property type="entry name" value="AAA_31"/>
    <property type="match status" value="1"/>
</dbReference>
<dbReference type="PANTHER" id="PTHR32309">
    <property type="entry name" value="TYROSINE-PROTEIN KINASE"/>
    <property type="match status" value="1"/>
</dbReference>
<dbReference type="InterPro" id="IPR027417">
    <property type="entry name" value="P-loop_NTPase"/>
</dbReference>
<dbReference type="SUPFAM" id="SSF52540">
    <property type="entry name" value="P-loop containing nucleoside triphosphate hydrolases"/>
    <property type="match status" value="1"/>
</dbReference>
<protein>
    <submittedName>
        <fullName evidence="18">Tyrosine-protein kinase in cps region</fullName>
        <ecNumber evidence="18">2.7.10.-</ecNumber>
    </submittedName>
</protein>
<evidence type="ECO:0000256" key="7">
    <source>
        <dbReference type="ARBA" id="ARBA00022741"/>
    </source>
</evidence>
<dbReference type="GO" id="GO:0005886">
    <property type="term" value="C:plasma membrane"/>
    <property type="evidence" value="ECO:0007669"/>
    <property type="project" value="UniProtKB-SubCell"/>
</dbReference>
<evidence type="ECO:0000256" key="2">
    <source>
        <dbReference type="ARBA" id="ARBA00008883"/>
    </source>
</evidence>
<evidence type="ECO:0000256" key="13">
    <source>
        <dbReference type="ARBA" id="ARBA00053015"/>
    </source>
</evidence>
<evidence type="ECO:0000256" key="12">
    <source>
        <dbReference type="ARBA" id="ARBA00023137"/>
    </source>
</evidence>
<feature type="transmembrane region" description="Helical" evidence="14">
    <location>
        <begin position="34"/>
        <end position="56"/>
    </location>
</feature>
<keyword evidence="6 14" id="KW-0812">Transmembrane</keyword>
<dbReference type="FunFam" id="3.40.50.300:FF:000527">
    <property type="entry name" value="Tyrosine-protein kinase etk"/>
    <property type="match status" value="1"/>
</dbReference>
<comment type="similarity">
    <text evidence="2">Belongs to the etk/wzc family.</text>
</comment>
<dbReference type="GO" id="GO:0042802">
    <property type="term" value="F:identical protein binding"/>
    <property type="evidence" value="ECO:0007669"/>
    <property type="project" value="UniProtKB-ARBA"/>
</dbReference>
<dbReference type="Pfam" id="PF23607">
    <property type="entry name" value="WZC_N"/>
    <property type="match status" value="1"/>
</dbReference>
<dbReference type="CDD" id="cd05387">
    <property type="entry name" value="BY-kinase"/>
    <property type="match status" value="1"/>
</dbReference>
<name>A0A381C326_9ENTR</name>
<dbReference type="InterPro" id="IPR005702">
    <property type="entry name" value="Wzc-like_C"/>
</dbReference>
<comment type="catalytic activity">
    <reaction evidence="13">
        <text>L-tyrosyl-[protein] + ATP = O-phospho-L-tyrosyl-[protein] + ADP + H(+)</text>
        <dbReference type="Rhea" id="RHEA:10596"/>
        <dbReference type="Rhea" id="RHEA-COMP:10136"/>
        <dbReference type="Rhea" id="RHEA-COMP:20101"/>
        <dbReference type="ChEBI" id="CHEBI:15378"/>
        <dbReference type="ChEBI" id="CHEBI:30616"/>
        <dbReference type="ChEBI" id="CHEBI:46858"/>
        <dbReference type="ChEBI" id="CHEBI:61978"/>
        <dbReference type="ChEBI" id="CHEBI:456216"/>
    </reaction>
</comment>
<evidence type="ECO:0000259" key="15">
    <source>
        <dbReference type="Pfam" id="PF02706"/>
    </source>
</evidence>
<dbReference type="EC" id="2.7.10.-" evidence="18"/>
<keyword evidence="12" id="KW-0829">Tyrosine-protein kinase</keyword>
<keyword evidence="9" id="KW-0067">ATP-binding</keyword>
<evidence type="ECO:0000256" key="10">
    <source>
        <dbReference type="ARBA" id="ARBA00022989"/>
    </source>
</evidence>
<evidence type="ECO:0000256" key="1">
    <source>
        <dbReference type="ARBA" id="ARBA00004429"/>
    </source>
</evidence>
<feature type="domain" description="Tyrosine-protein kinase G-rich" evidence="17">
    <location>
        <begin position="366"/>
        <end position="446"/>
    </location>
</feature>
<keyword evidence="11 14" id="KW-0472">Membrane</keyword>
<feature type="domain" description="Polysaccharide chain length determinant N-terminal" evidence="15">
    <location>
        <begin position="16"/>
        <end position="107"/>
    </location>
</feature>
<reference evidence="18 19" key="1">
    <citation type="submission" date="2018-06" db="EMBL/GenBank/DDBJ databases">
        <authorList>
            <consortium name="Pathogen Informatics"/>
            <person name="Doyle S."/>
        </authorList>
    </citation>
    <scope>NUCLEOTIDE SEQUENCE [LARGE SCALE GENOMIC DNA]</scope>
    <source>
        <strain evidence="18 19">NCTC12119</strain>
    </source>
</reference>
<dbReference type="NCBIfam" id="TIGR01007">
    <property type="entry name" value="eps_fam"/>
    <property type="match status" value="1"/>
</dbReference>
<evidence type="ECO:0000256" key="14">
    <source>
        <dbReference type="SAM" id="Phobius"/>
    </source>
</evidence>
<dbReference type="InterPro" id="IPR025669">
    <property type="entry name" value="AAA_dom"/>
</dbReference>
<dbReference type="Pfam" id="PF13807">
    <property type="entry name" value="GNVR"/>
    <property type="match status" value="1"/>
</dbReference>
<sequence>MSEVTSSFNKNNNKTEDINLSDLIGVLRDNKWKITIITTLFTVLSITYALLATPIYSASALVQVEQTAGGNVLSKLSEIIPDGKPESQTEIGLLQSRLVIGQTVDDLALDTVIKQRHFPLFGKGLSRLLGYPDGRIAISRLTVPDELLDTPFTLTVLSPNEYSISINDLTLQGKTGELLEKNGISLLVSDISAKADTTFVVTKLAKLTAINNLLDNFSVTDMSKDSGMLQLTFKEESVKQATDILNSISNNYLQQNVGRKSEEAARSLDFLKEQLPLIRSKLDDAENSLNLYRQKNESVDLSLEAKSVLDNTVSLETQINELTFKEAEISKLYTRDHPAYRTLLEKKALLLKERDKLNVRISNMPKTQQEILSLTRDVQSGQEVYMLLLNKQQELNINKASTVGNVRIIDNAVADHKPVAPKKPIVVLVGMLLGLFISVVYCIVRKLLHSGIESSEQIEGLGLNVYATIPTSKWLKDKNQKLGRNKRKTIRSVNLLAKDNPTDLSVEAFRSLRTSLHFAMLQAENNILLISGATPEAGKTFVSCNLAAVIAQSDKKVLLIDADLRKGQVHHILGCSEKKGLSDILVGKDSYDVNIKKTEIENLDFISRGQIPPNPSELLMNANFKHLMVWAASKYDLVIVDTPPVLAVSDACIAAKYAGTTMLVARFQQNTLKEIEVSAKRFAQNNLTVNGIIFNGVEKTSHNYYEYGSYTQYQSN</sequence>
<dbReference type="Pfam" id="PF02706">
    <property type="entry name" value="Wzz"/>
    <property type="match status" value="1"/>
</dbReference>
<keyword evidence="8 18" id="KW-0418">Kinase</keyword>
<feature type="domain" description="AAA" evidence="16">
    <location>
        <begin position="537"/>
        <end position="649"/>
    </location>
</feature>
<keyword evidence="3" id="KW-1003">Cell membrane</keyword>
<dbReference type="InterPro" id="IPR003856">
    <property type="entry name" value="LPS_length_determ_N"/>
</dbReference>
<dbReference type="Gene3D" id="3.40.50.300">
    <property type="entry name" value="P-loop containing nucleotide triphosphate hydrolases"/>
    <property type="match status" value="1"/>
</dbReference>
<evidence type="ECO:0000259" key="16">
    <source>
        <dbReference type="Pfam" id="PF13614"/>
    </source>
</evidence>
<comment type="subcellular location">
    <subcellularLocation>
        <location evidence="1">Cell inner membrane</location>
        <topology evidence="1">Multi-pass membrane protein</topology>
    </subcellularLocation>
</comment>
<dbReference type="PANTHER" id="PTHR32309:SF32">
    <property type="entry name" value="TYROSINE-PROTEIN KINASE ETK-RELATED"/>
    <property type="match status" value="1"/>
</dbReference>
<dbReference type="RefSeq" id="WP_115626935.1">
    <property type="nucleotide sequence ID" value="NZ_UIGI01000001.1"/>
</dbReference>
<evidence type="ECO:0000256" key="3">
    <source>
        <dbReference type="ARBA" id="ARBA00022475"/>
    </source>
</evidence>
<accession>A0A381C326</accession>
<dbReference type="InterPro" id="IPR032807">
    <property type="entry name" value="GNVR"/>
</dbReference>
<keyword evidence="4" id="KW-0997">Cell inner membrane</keyword>
<evidence type="ECO:0000256" key="9">
    <source>
        <dbReference type="ARBA" id="ARBA00022840"/>
    </source>
</evidence>
<dbReference type="Proteomes" id="UP000255528">
    <property type="component" value="Unassembled WGS sequence"/>
</dbReference>
<dbReference type="InterPro" id="IPR050445">
    <property type="entry name" value="Bact_polysacc_biosynth/exp"/>
</dbReference>
<evidence type="ECO:0000256" key="8">
    <source>
        <dbReference type="ARBA" id="ARBA00022777"/>
    </source>
</evidence>
<evidence type="ECO:0000256" key="5">
    <source>
        <dbReference type="ARBA" id="ARBA00022679"/>
    </source>
</evidence>
<evidence type="ECO:0000256" key="4">
    <source>
        <dbReference type="ARBA" id="ARBA00022519"/>
    </source>
</evidence>
<dbReference type="AlphaFoldDB" id="A0A381C326"/>
<dbReference type="GO" id="GO:0005524">
    <property type="term" value="F:ATP binding"/>
    <property type="evidence" value="ECO:0007669"/>
    <property type="project" value="UniProtKB-KW"/>
</dbReference>
<organism evidence="18 19">
    <name type="scientific">Buttiauxella agrestis</name>
    <dbReference type="NCBI Taxonomy" id="82977"/>
    <lineage>
        <taxon>Bacteria</taxon>
        <taxon>Pseudomonadati</taxon>
        <taxon>Pseudomonadota</taxon>
        <taxon>Gammaproteobacteria</taxon>
        <taxon>Enterobacterales</taxon>
        <taxon>Enterobacteriaceae</taxon>
        <taxon>Buttiauxella</taxon>
    </lineage>
</organism>
<proteinExistence type="inferred from homology"/>
<keyword evidence="10 14" id="KW-1133">Transmembrane helix</keyword>
<gene>
    <name evidence="18" type="ORF">NCTC12119_00168</name>
</gene>
<dbReference type="EMBL" id="UIGI01000001">
    <property type="protein sequence ID" value="SUW61769.1"/>
    <property type="molecule type" value="Genomic_DNA"/>
</dbReference>
<evidence type="ECO:0000259" key="17">
    <source>
        <dbReference type="Pfam" id="PF13807"/>
    </source>
</evidence>
<evidence type="ECO:0000256" key="11">
    <source>
        <dbReference type="ARBA" id="ARBA00023136"/>
    </source>
</evidence>
<evidence type="ECO:0000313" key="19">
    <source>
        <dbReference type="Proteomes" id="UP000255528"/>
    </source>
</evidence>
<dbReference type="GO" id="GO:0004713">
    <property type="term" value="F:protein tyrosine kinase activity"/>
    <property type="evidence" value="ECO:0007669"/>
    <property type="project" value="UniProtKB-KW"/>
</dbReference>
<evidence type="ECO:0000256" key="6">
    <source>
        <dbReference type="ARBA" id="ARBA00022692"/>
    </source>
</evidence>
<keyword evidence="5 18" id="KW-0808">Transferase</keyword>
<evidence type="ECO:0000313" key="18">
    <source>
        <dbReference type="EMBL" id="SUW61769.1"/>
    </source>
</evidence>
<keyword evidence="7" id="KW-0547">Nucleotide-binding</keyword>